<evidence type="ECO:0000313" key="2">
    <source>
        <dbReference type="EMBL" id="KAL1554397.1"/>
    </source>
</evidence>
<name>A0ABD1HDH5_SALDI</name>
<reference evidence="2 3" key="1">
    <citation type="submission" date="2024-06" db="EMBL/GenBank/DDBJ databases">
        <title>A chromosome level genome sequence of Diviner's sage (Salvia divinorum).</title>
        <authorList>
            <person name="Ford S.A."/>
            <person name="Ro D.-K."/>
            <person name="Ness R.W."/>
            <person name="Phillips M.A."/>
        </authorList>
    </citation>
    <scope>NUCLEOTIDE SEQUENCE [LARGE SCALE GENOMIC DNA]</scope>
    <source>
        <strain evidence="2">SAF-2024a</strain>
        <tissue evidence="2">Leaf</tissue>
    </source>
</reference>
<dbReference type="AlphaFoldDB" id="A0ABD1HDH5"/>
<feature type="compositionally biased region" description="Basic and acidic residues" evidence="1">
    <location>
        <begin position="70"/>
        <end position="79"/>
    </location>
</feature>
<evidence type="ECO:0000256" key="1">
    <source>
        <dbReference type="SAM" id="MobiDB-lite"/>
    </source>
</evidence>
<organism evidence="2 3">
    <name type="scientific">Salvia divinorum</name>
    <name type="common">Maria pastora</name>
    <name type="synonym">Diviner's sage</name>
    <dbReference type="NCBI Taxonomy" id="28513"/>
    <lineage>
        <taxon>Eukaryota</taxon>
        <taxon>Viridiplantae</taxon>
        <taxon>Streptophyta</taxon>
        <taxon>Embryophyta</taxon>
        <taxon>Tracheophyta</taxon>
        <taxon>Spermatophyta</taxon>
        <taxon>Magnoliopsida</taxon>
        <taxon>eudicotyledons</taxon>
        <taxon>Gunneridae</taxon>
        <taxon>Pentapetalae</taxon>
        <taxon>asterids</taxon>
        <taxon>lamiids</taxon>
        <taxon>Lamiales</taxon>
        <taxon>Lamiaceae</taxon>
        <taxon>Nepetoideae</taxon>
        <taxon>Mentheae</taxon>
        <taxon>Salviinae</taxon>
        <taxon>Salvia</taxon>
        <taxon>Salvia subgen. Calosphace</taxon>
    </lineage>
</organism>
<dbReference type="EMBL" id="JBEAFC010000006">
    <property type="protein sequence ID" value="KAL1554397.1"/>
    <property type="molecule type" value="Genomic_DNA"/>
</dbReference>
<sequence>MVIVKSCIVIEKAGELKVELFITRNHKYPKEKNGNQIPYQAAPIHNCSFGERFGAAERTNDSEATATASARDEGGERGRLLTVRRPVPGRRDQRRNATDTTMNQAGWASTKSREMSNDREQN</sequence>
<accession>A0ABD1HDH5</accession>
<dbReference type="Proteomes" id="UP001567538">
    <property type="component" value="Unassembled WGS sequence"/>
</dbReference>
<feature type="compositionally biased region" description="Polar residues" evidence="1">
    <location>
        <begin position="98"/>
        <end position="110"/>
    </location>
</feature>
<gene>
    <name evidence="2" type="ORF">AAHA92_14960</name>
</gene>
<proteinExistence type="predicted"/>
<comment type="caution">
    <text evidence="2">The sequence shown here is derived from an EMBL/GenBank/DDBJ whole genome shotgun (WGS) entry which is preliminary data.</text>
</comment>
<evidence type="ECO:0000313" key="3">
    <source>
        <dbReference type="Proteomes" id="UP001567538"/>
    </source>
</evidence>
<protein>
    <submittedName>
        <fullName evidence="2">Uncharacterized protein</fullName>
    </submittedName>
</protein>
<feature type="compositionally biased region" description="Basic and acidic residues" evidence="1">
    <location>
        <begin position="111"/>
        <end position="122"/>
    </location>
</feature>
<keyword evidence="3" id="KW-1185">Reference proteome</keyword>
<feature type="region of interest" description="Disordered" evidence="1">
    <location>
        <begin position="57"/>
        <end position="122"/>
    </location>
</feature>